<keyword evidence="1" id="KW-1133">Transmembrane helix</keyword>
<proteinExistence type="predicted"/>
<keyword evidence="1" id="KW-0472">Membrane</keyword>
<protein>
    <submittedName>
        <fullName evidence="2">Uncharacterized protein</fullName>
    </submittedName>
</protein>
<reference evidence="2" key="1">
    <citation type="submission" date="2020-05" db="EMBL/GenBank/DDBJ databases">
        <title>Mycena genomes resolve the evolution of fungal bioluminescence.</title>
        <authorList>
            <person name="Tsai I.J."/>
        </authorList>
    </citation>
    <scope>NUCLEOTIDE SEQUENCE</scope>
    <source>
        <strain evidence="2">CCC161011</strain>
    </source>
</reference>
<feature type="transmembrane region" description="Helical" evidence="1">
    <location>
        <begin position="50"/>
        <end position="73"/>
    </location>
</feature>
<dbReference type="Proteomes" id="UP000620124">
    <property type="component" value="Unassembled WGS sequence"/>
</dbReference>
<evidence type="ECO:0000313" key="2">
    <source>
        <dbReference type="EMBL" id="KAF7364980.1"/>
    </source>
</evidence>
<name>A0A8H6YPR3_9AGAR</name>
<feature type="transmembrane region" description="Helical" evidence="1">
    <location>
        <begin position="144"/>
        <end position="164"/>
    </location>
</feature>
<dbReference type="OrthoDB" id="3011133at2759"/>
<keyword evidence="3" id="KW-1185">Reference proteome</keyword>
<sequence length="296" mass="32549">MADTVFSTAWTRMLQDVCKSAIALFLGGVYFLLGVVAFYLFSRRNTNERVIFMCAIAAMLCLAIAELVMQIIVTSFSMRLLFSAGMQDIESVSFLKQQASIEHLSDMTVFVEDLILVTNNAVADGLFAYRCYLIWGPGHNKQIIVLPLLLLLITTGLGYITVYFNDLRAAGSHSMDSRIGFAFAIVTNLVLTGLTAGRIWWTRRELRIVGQEKFAQRYTNAISVLLESGAAYCLFLVLVIIALTFGRKATSGPTATFASLAYGAAGQLVNIVPTVFIVRICLFTGPDSQKVSKFVV</sequence>
<dbReference type="EMBL" id="JACAZI010000003">
    <property type="protein sequence ID" value="KAF7364980.1"/>
    <property type="molecule type" value="Genomic_DNA"/>
</dbReference>
<evidence type="ECO:0000313" key="3">
    <source>
        <dbReference type="Proteomes" id="UP000620124"/>
    </source>
</evidence>
<evidence type="ECO:0000256" key="1">
    <source>
        <dbReference type="SAM" id="Phobius"/>
    </source>
</evidence>
<gene>
    <name evidence="2" type="ORF">MVEN_00368900</name>
</gene>
<feature type="transmembrane region" description="Helical" evidence="1">
    <location>
        <begin position="114"/>
        <end position="132"/>
    </location>
</feature>
<feature type="transmembrane region" description="Helical" evidence="1">
    <location>
        <begin position="20"/>
        <end position="41"/>
    </location>
</feature>
<comment type="caution">
    <text evidence="2">The sequence shown here is derived from an EMBL/GenBank/DDBJ whole genome shotgun (WGS) entry which is preliminary data.</text>
</comment>
<feature type="transmembrane region" description="Helical" evidence="1">
    <location>
        <begin position="179"/>
        <end position="201"/>
    </location>
</feature>
<organism evidence="2 3">
    <name type="scientific">Mycena venus</name>
    <dbReference type="NCBI Taxonomy" id="2733690"/>
    <lineage>
        <taxon>Eukaryota</taxon>
        <taxon>Fungi</taxon>
        <taxon>Dikarya</taxon>
        <taxon>Basidiomycota</taxon>
        <taxon>Agaricomycotina</taxon>
        <taxon>Agaricomycetes</taxon>
        <taxon>Agaricomycetidae</taxon>
        <taxon>Agaricales</taxon>
        <taxon>Marasmiineae</taxon>
        <taxon>Mycenaceae</taxon>
        <taxon>Mycena</taxon>
    </lineage>
</organism>
<dbReference type="AlphaFoldDB" id="A0A8H6YPR3"/>
<accession>A0A8H6YPR3</accession>
<keyword evidence="1" id="KW-0812">Transmembrane</keyword>
<feature type="transmembrane region" description="Helical" evidence="1">
    <location>
        <begin position="222"/>
        <end position="245"/>
    </location>
</feature>
<feature type="transmembrane region" description="Helical" evidence="1">
    <location>
        <begin position="257"/>
        <end position="282"/>
    </location>
</feature>